<evidence type="ECO:0000256" key="1">
    <source>
        <dbReference type="ARBA" id="ARBA00022679"/>
    </source>
</evidence>
<dbReference type="EMBL" id="CP000859">
    <property type="protein sequence ID" value="ABW66377.1"/>
    <property type="molecule type" value="Genomic_DNA"/>
</dbReference>
<evidence type="ECO:0000256" key="3">
    <source>
        <dbReference type="ARBA" id="ARBA00022737"/>
    </source>
</evidence>
<dbReference type="NCBIfam" id="TIGR01693">
    <property type="entry name" value="UTase_glnD"/>
    <property type="match status" value="1"/>
</dbReference>
<dbReference type="CDD" id="cd05401">
    <property type="entry name" value="NT_GlnE_GlnD_like"/>
    <property type="match status" value="1"/>
</dbReference>
<dbReference type="SUPFAM" id="SSF81593">
    <property type="entry name" value="Nucleotidyltransferase substrate binding subunit/domain"/>
    <property type="match status" value="1"/>
</dbReference>
<evidence type="ECO:0000259" key="8">
    <source>
        <dbReference type="PROSITE" id="PS51671"/>
    </source>
</evidence>
<dbReference type="InterPro" id="IPR002912">
    <property type="entry name" value="ACT_dom"/>
</dbReference>
<dbReference type="PANTHER" id="PTHR47320:SF1">
    <property type="entry name" value="BIFUNCTIONAL URIDYLYLTRANSFERASE_URIDYLYL-REMOVING ENZYME"/>
    <property type="match status" value="1"/>
</dbReference>
<dbReference type="EC" id="2.7.7.59" evidence="7"/>
<dbReference type="EC" id="3.1.4.-" evidence="7"/>
<keyword evidence="6 7" id="KW-0511">Multifunctional enzyme</keyword>
<dbReference type="InterPro" id="IPR006674">
    <property type="entry name" value="HD_domain"/>
</dbReference>
<name>A8ZU65_DESOH</name>
<evidence type="ECO:0000313" key="10">
    <source>
        <dbReference type="EMBL" id="ABW66377.1"/>
    </source>
</evidence>
<dbReference type="GO" id="GO:0008773">
    <property type="term" value="F:[protein-PII] uridylyltransferase activity"/>
    <property type="evidence" value="ECO:0007669"/>
    <property type="project" value="UniProtKB-UniRule"/>
</dbReference>
<dbReference type="AlphaFoldDB" id="A8ZU65"/>
<accession>A8ZU65</accession>
<dbReference type="InterPro" id="IPR010043">
    <property type="entry name" value="UTase/UR"/>
</dbReference>
<keyword evidence="4 7" id="KW-0378">Hydrolase</keyword>
<comment type="similarity">
    <text evidence="7">Belongs to the GlnD family.</text>
</comment>
<dbReference type="Gene3D" id="3.30.460.10">
    <property type="entry name" value="Beta Polymerase, domain 2"/>
    <property type="match status" value="1"/>
</dbReference>
<dbReference type="Proteomes" id="UP000008561">
    <property type="component" value="Chromosome"/>
</dbReference>
<dbReference type="InterPro" id="IPR003607">
    <property type="entry name" value="HD/PDEase_dom"/>
</dbReference>
<dbReference type="PIRSF" id="PIRSF006288">
    <property type="entry name" value="PII_uridyltransf"/>
    <property type="match status" value="1"/>
</dbReference>
<evidence type="ECO:0000256" key="4">
    <source>
        <dbReference type="ARBA" id="ARBA00022801"/>
    </source>
</evidence>
<evidence type="ECO:0000256" key="5">
    <source>
        <dbReference type="ARBA" id="ARBA00022842"/>
    </source>
</evidence>
<dbReference type="STRING" id="96561.Dole_0567"/>
<dbReference type="InterPro" id="IPR045865">
    <property type="entry name" value="ACT-like_dom_sf"/>
</dbReference>
<comment type="catalytic activity">
    <reaction evidence="7">
        <text>[protein-PII]-uridylyl-L-tyrosine + H2O = [protein-PII]-L-tyrosine + UMP + H(+)</text>
        <dbReference type="Rhea" id="RHEA:48600"/>
        <dbReference type="Rhea" id="RHEA-COMP:12147"/>
        <dbReference type="Rhea" id="RHEA-COMP:12148"/>
        <dbReference type="ChEBI" id="CHEBI:15377"/>
        <dbReference type="ChEBI" id="CHEBI:15378"/>
        <dbReference type="ChEBI" id="CHEBI:46858"/>
        <dbReference type="ChEBI" id="CHEBI:57865"/>
        <dbReference type="ChEBI" id="CHEBI:90602"/>
    </reaction>
</comment>
<organism evidence="10 11">
    <name type="scientific">Desulfosudis oleivorans (strain DSM 6200 / JCM 39069 / Hxd3)</name>
    <name type="common">Desulfococcus oleovorans</name>
    <dbReference type="NCBI Taxonomy" id="96561"/>
    <lineage>
        <taxon>Bacteria</taxon>
        <taxon>Pseudomonadati</taxon>
        <taxon>Thermodesulfobacteriota</taxon>
        <taxon>Desulfobacteria</taxon>
        <taxon>Desulfobacterales</taxon>
        <taxon>Desulfosudaceae</taxon>
        <taxon>Desulfosudis</taxon>
    </lineage>
</organism>
<proteinExistence type="inferred from homology"/>
<evidence type="ECO:0000259" key="9">
    <source>
        <dbReference type="PROSITE" id="PS51831"/>
    </source>
</evidence>
<dbReference type="SUPFAM" id="SSF55021">
    <property type="entry name" value="ACT-like"/>
    <property type="match status" value="2"/>
</dbReference>
<evidence type="ECO:0000256" key="7">
    <source>
        <dbReference type="HAMAP-Rule" id="MF_00277"/>
    </source>
</evidence>
<comment type="caution">
    <text evidence="7">Lacks conserved residue(s) required for the propagation of feature annotation.</text>
</comment>
<dbReference type="SMART" id="SM00471">
    <property type="entry name" value="HDc"/>
    <property type="match status" value="1"/>
</dbReference>
<dbReference type="KEGG" id="dol:Dole_0567"/>
<dbReference type="SUPFAM" id="SSF109604">
    <property type="entry name" value="HD-domain/PDEase-like"/>
    <property type="match status" value="1"/>
</dbReference>
<dbReference type="Pfam" id="PF03445">
    <property type="entry name" value="DUF294"/>
    <property type="match status" value="1"/>
</dbReference>
<sequence length="887" mass="99122">MNAGTTTGIDTPATRMRTARERLIADFSAQGKAFDFLSRHTALLDDYFISCFEGSRVGPKMNFHKHPFAVIALGGYGRQEMCIHSDIDLLFLFKKQVPPAAEALIREMVYPLWDLGFEVGHATRSVKECVTLAGQDLDVLTSLLDARFLCGMLPLHTQLRERLAPGLSGRRARNVIAALIQGNQERHRKFGDSSYLLEPNLKEGVGGLRDYHSMLWIARIISPIISPRDLEYYGYLSHDEYADLNRALAFIWTVRNHLHGLAGRKFDQLYLDHQEVIATAMGFKTAGGQMAVERFLGRLHSEMEYIRHTNRAFLAEAGYARGYRFARKTRVRQPVAPGIEVDRNLLTFASPEAILSRPHLLLDIFEQSARLHLPLGLEARRILREFAFLVDKPFRSDPAVTKAFERILAAWAPDAGVLNEMLHTGVLERLIPKMKTIIDRIQFDGYHLFPIARHSIQTVERLKALGAKESDAPLCARLYRELGRRKTILLWAGLLHDIGKGEAGGGHSERGAKIAETILSGMGYGPEFTGAVAFLVKEHLLLAKTATRRDINSEETALACARRIGDEKTLSMLYLLTVADSMATGPKAWNDWTASVLRDLFLKVLKILEKGELASRKALATVETKTRELLDIAASAEEKTALAAHMEILPPRYCLYVPALNIRAHMDLYRRLGHGDFVWTVASTANGTARTVTICAKDRPGLFSKIAGVFTLNSLDILEAEIYTWKNGIALDVFTVSPPADRIYEHQQWEKAASHLQAALSGDLDLAGAIAARPAPLRTEKTFATRPHRVKIDNEESSFFTIVEVFAYDFPGLLFSITDILFQCGIDIWVAKIATKVDQVIDIFYVRTLEGEKVDTPEAVDRLQTMIETMLERHEAGNPAPSQTATV</sequence>
<dbReference type="OrthoDB" id="9758038at2"/>
<dbReference type="Pfam" id="PF01966">
    <property type="entry name" value="HD"/>
    <property type="match status" value="1"/>
</dbReference>
<protein>
    <recommendedName>
        <fullName evidence="7">Bifunctional uridylyltransferase/uridylyl-removing enzyme</fullName>
        <shortName evidence="7">UTase/UR</shortName>
    </recommendedName>
    <alternativeName>
        <fullName evidence="7">Bifunctional [protein-PII] modification enzyme</fullName>
    </alternativeName>
    <alternativeName>
        <fullName evidence="7">Bifunctional nitrogen sensor protein</fullName>
    </alternativeName>
    <domain>
        <recommendedName>
            <fullName evidence="7">[Protein-PII] uridylyltransferase</fullName>
            <shortName evidence="7">PII uridylyltransferase</shortName>
            <shortName evidence="7">UTase</shortName>
            <ecNumber evidence="7">2.7.7.59</ecNumber>
        </recommendedName>
    </domain>
    <domain>
        <recommendedName>
            <fullName evidence="7">[Protein-PII]-UMP uridylyl-removing enzyme</fullName>
            <shortName evidence="7">UR</shortName>
            <ecNumber evidence="7">3.1.4.-</ecNumber>
        </recommendedName>
    </domain>
</protein>
<dbReference type="InterPro" id="IPR005105">
    <property type="entry name" value="GlnD_Uridyltrans_N"/>
</dbReference>
<keyword evidence="3" id="KW-0677">Repeat</keyword>
<dbReference type="eggNOG" id="COG2844">
    <property type="taxonomic scope" value="Bacteria"/>
</dbReference>
<dbReference type="InterPro" id="IPR013546">
    <property type="entry name" value="PII_UdlTrfase/GS_AdlTrfase"/>
</dbReference>
<dbReference type="PROSITE" id="PS51831">
    <property type="entry name" value="HD"/>
    <property type="match status" value="1"/>
</dbReference>
<reference evidence="10 11" key="1">
    <citation type="submission" date="2007-10" db="EMBL/GenBank/DDBJ databases">
        <title>Complete sequence of Desulfococcus oleovorans Hxd3.</title>
        <authorList>
            <consortium name="US DOE Joint Genome Institute"/>
            <person name="Copeland A."/>
            <person name="Lucas S."/>
            <person name="Lapidus A."/>
            <person name="Barry K."/>
            <person name="Glavina del Rio T."/>
            <person name="Dalin E."/>
            <person name="Tice H."/>
            <person name="Pitluck S."/>
            <person name="Kiss H."/>
            <person name="Brettin T."/>
            <person name="Bruce D."/>
            <person name="Detter J.C."/>
            <person name="Han C."/>
            <person name="Schmutz J."/>
            <person name="Larimer F."/>
            <person name="Land M."/>
            <person name="Hauser L."/>
            <person name="Kyrpides N."/>
            <person name="Kim E."/>
            <person name="Wawrik B."/>
            <person name="Richardson P."/>
        </authorList>
    </citation>
    <scope>NUCLEOTIDE SEQUENCE [LARGE SCALE GENOMIC DNA]</scope>
    <source>
        <strain evidence="11">DSM 6200 / JCM 39069 / Hxd3</strain>
    </source>
</reference>
<evidence type="ECO:0000256" key="6">
    <source>
        <dbReference type="ARBA" id="ARBA00023268"/>
    </source>
</evidence>
<keyword evidence="11" id="KW-1185">Reference proteome</keyword>
<gene>
    <name evidence="7" type="primary">glnD</name>
    <name evidence="10" type="ordered locus">Dole_0567</name>
</gene>
<keyword evidence="2 7" id="KW-0548">Nucleotidyltransferase</keyword>
<feature type="domain" description="ACT" evidence="8">
    <location>
        <begin position="691"/>
        <end position="771"/>
    </location>
</feature>
<comment type="catalytic activity">
    <reaction evidence="7">
        <text>[protein-PII]-L-tyrosine + UTP = [protein-PII]-uridylyl-L-tyrosine + diphosphate</text>
        <dbReference type="Rhea" id="RHEA:13673"/>
        <dbReference type="Rhea" id="RHEA-COMP:12147"/>
        <dbReference type="Rhea" id="RHEA-COMP:12148"/>
        <dbReference type="ChEBI" id="CHEBI:33019"/>
        <dbReference type="ChEBI" id="CHEBI:46398"/>
        <dbReference type="ChEBI" id="CHEBI:46858"/>
        <dbReference type="ChEBI" id="CHEBI:90602"/>
        <dbReference type="EC" id="2.7.7.59"/>
    </reaction>
</comment>
<dbReference type="GO" id="GO:0008081">
    <property type="term" value="F:phosphoric diester hydrolase activity"/>
    <property type="evidence" value="ECO:0007669"/>
    <property type="project" value="UniProtKB-UniRule"/>
</dbReference>
<dbReference type="PANTHER" id="PTHR47320">
    <property type="entry name" value="BIFUNCTIONAL URIDYLYLTRANSFERASE/URIDYLYL-REMOVING ENZYME"/>
    <property type="match status" value="1"/>
</dbReference>
<comment type="activity regulation">
    <text evidence="7">Uridylyltransferase (UTase) activity is inhibited by glutamine, while glutamine activates uridylyl-removing (UR) activity.</text>
</comment>
<feature type="domain" description="HD" evidence="9">
    <location>
        <begin position="451"/>
        <end position="573"/>
    </location>
</feature>
<dbReference type="SUPFAM" id="SSF81301">
    <property type="entry name" value="Nucleotidyltransferase"/>
    <property type="match status" value="1"/>
</dbReference>
<dbReference type="InterPro" id="IPR043519">
    <property type="entry name" value="NT_sf"/>
</dbReference>
<feature type="region of interest" description="Uridylyltransferase" evidence="7">
    <location>
        <begin position="1"/>
        <end position="334"/>
    </location>
</feature>
<dbReference type="CDD" id="cd00077">
    <property type="entry name" value="HDc"/>
    <property type="match status" value="1"/>
</dbReference>
<dbReference type="HAMAP" id="MF_00277">
    <property type="entry name" value="PII_uridylyl_transf"/>
    <property type="match status" value="1"/>
</dbReference>
<dbReference type="GO" id="GO:0006808">
    <property type="term" value="P:regulation of nitrogen utilization"/>
    <property type="evidence" value="ECO:0007669"/>
    <property type="project" value="UniProtKB-UniRule"/>
</dbReference>
<evidence type="ECO:0000313" key="11">
    <source>
        <dbReference type="Proteomes" id="UP000008561"/>
    </source>
</evidence>
<dbReference type="PROSITE" id="PS51671">
    <property type="entry name" value="ACT"/>
    <property type="match status" value="2"/>
</dbReference>
<keyword evidence="5 7" id="KW-0460">Magnesium</keyword>
<feature type="domain" description="ACT" evidence="8">
    <location>
        <begin position="802"/>
        <end position="878"/>
    </location>
</feature>
<evidence type="ECO:0000256" key="2">
    <source>
        <dbReference type="ARBA" id="ARBA00022695"/>
    </source>
</evidence>
<comment type="cofactor">
    <cofactor evidence="7">
        <name>Mg(2+)</name>
        <dbReference type="ChEBI" id="CHEBI:18420"/>
    </cofactor>
</comment>
<dbReference type="Pfam" id="PF08335">
    <property type="entry name" value="GlnD_UR_UTase"/>
    <property type="match status" value="1"/>
</dbReference>
<dbReference type="CDD" id="cd04900">
    <property type="entry name" value="ACT_UUR-like_1"/>
    <property type="match status" value="1"/>
</dbReference>
<dbReference type="Gene3D" id="1.10.3210.10">
    <property type="entry name" value="Hypothetical protein af1432"/>
    <property type="match status" value="1"/>
</dbReference>
<keyword evidence="1 7" id="KW-0808">Transferase</keyword>
<dbReference type="CDD" id="cd04899">
    <property type="entry name" value="ACT_ACR-UUR-like_2"/>
    <property type="match status" value="1"/>
</dbReference>
<dbReference type="RefSeq" id="WP_012173996.1">
    <property type="nucleotide sequence ID" value="NC_009943.1"/>
</dbReference>
<dbReference type="HOGENOM" id="CLU_012833_1_0_7"/>
<comment type="domain">
    <text evidence="7">Has four distinct domains: an N-terminal nucleotidyltransferase (NT) domain responsible for UTase activity, a central HD domain that encodes UR activity, and two C-terminal ACT domains that seem to have a role in glutamine sensing.</text>
</comment>